<dbReference type="GeneTree" id="ENSGT00390000005599"/>
<dbReference type="PANTHER" id="PTHR31345">
    <property type="entry name" value="CENTROMERE PROTEIN Q"/>
    <property type="match status" value="1"/>
</dbReference>
<evidence type="ECO:0000256" key="4">
    <source>
        <dbReference type="ARBA" id="ARBA00016397"/>
    </source>
</evidence>
<keyword evidence="8" id="KW-0175">Coiled coil</keyword>
<name>R4GB65_ANOCA</name>
<evidence type="ECO:0000256" key="6">
    <source>
        <dbReference type="ARBA" id="ARBA00023242"/>
    </source>
</evidence>
<sequence>MVRKYKSQLEPPRIKKGSKGRQQKRKQEREDAEAVENKKKRAKCPTEVLEVNPNPQEKQQLLPTSSREHLEATIHWLITSVLYKTTQNHNEIRKHLNLLKKRLLNSFETIQVPVRKLNSWGKVHTILAEEKKKTVAIEDDSEELQKELDKVLQATELNDNNIKTFQNKVQKLKGDLAAEEAASNKLFQRDGKYDLFLPDIFEDCTKAPILQNELLKVRNQPNLLHDLNTIQQSDEMKTLSMFLEQVYEM</sequence>
<comment type="subcellular location">
    <subcellularLocation>
        <location evidence="2">Chromosome</location>
        <location evidence="2">Centromere</location>
    </subcellularLocation>
    <subcellularLocation>
        <location evidence="1">Nucleus</location>
    </subcellularLocation>
</comment>
<dbReference type="GO" id="GO:0005634">
    <property type="term" value="C:nucleus"/>
    <property type="evidence" value="ECO:0000318"/>
    <property type="project" value="GO_Central"/>
</dbReference>
<evidence type="ECO:0000313" key="10">
    <source>
        <dbReference type="Ensembl" id="ENSACAP00000022533.1"/>
    </source>
</evidence>
<accession>R4GB65</accession>
<keyword evidence="5" id="KW-0158">Chromosome</keyword>
<keyword evidence="6" id="KW-0539">Nucleus</keyword>
<dbReference type="InterPro" id="IPR025212">
    <property type="entry name" value="CAD_CENP-Q"/>
</dbReference>
<keyword evidence="11" id="KW-1185">Reference proteome</keyword>
<feature type="coiled-coil region" evidence="8">
    <location>
        <begin position="127"/>
        <end position="182"/>
    </location>
</feature>
<reference evidence="10 11" key="1">
    <citation type="submission" date="2009-12" db="EMBL/GenBank/DDBJ databases">
        <title>The Genome Sequence of Anolis carolinensis (Green Anole Lizard).</title>
        <authorList>
            <consortium name="The Genome Sequencing Platform"/>
            <person name="Di Palma F."/>
            <person name="Alfoldi J."/>
            <person name="Heiman D."/>
            <person name="Young S."/>
            <person name="Grabherr M."/>
            <person name="Johnson J."/>
            <person name="Lander E.S."/>
            <person name="Lindblad-Toh K."/>
        </authorList>
    </citation>
    <scope>NUCLEOTIDE SEQUENCE [LARGE SCALE GENOMIC DNA]</scope>
    <source>
        <strain evidence="10 11">JBL SC #1</strain>
    </source>
</reference>
<dbReference type="Ensembl" id="ENSACAT00000029950.2">
    <property type="protein sequence ID" value="ENSACAP00000022533.1"/>
    <property type="gene ID" value="ENSACAG00000029549.2"/>
</dbReference>
<dbReference type="GO" id="GO:0000775">
    <property type="term" value="C:chromosome, centromeric region"/>
    <property type="evidence" value="ECO:0007669"/>
    <property type="project" value="UniProtKB-SubCell"/>
</dbReference>
<evidence type="ECO:0000313" key="11">
    <source>
        <dbReference type="Proteomes" id="UP000001646"/>
    </source>
</evidence>
<dbReference type="GeneID" id="100564104"/>
<evidence type="ECO:0000256" key="1">
    <source>
        <dbReference type="ARBA" id="ARBA00004123"/>
    </source>
</evidence>
<feature type="compositionally biased region" description="Basic residues" evidence="9">
    <location>
        <begin position="14"/>
        <end position="26"/>
    </location>
</feature>
<evidence type="ECO:0000256" key="2">
    <source>
        <dbReference type="ARBA" id="ARBA00004584"/>
    </source>
</evidence>
<dbReference type="Proteomes" id="UP000001646">
    <property type="component" value="Chromosome 1"/>
</dbReference>
<organism evidence="10 11">
    <name type="scientific">Anolis carolinensis</name>
    <name type="common">Green anole</name>
    <name type="synonym">American chameleon</name>
    <dbReference type="NCBI Taxonomy" id="28377"/>
    <lineage>
        <taxon>Eukaryota</taxon>
        <taxon>Metazoa</taxon>
        <taxon>Chordata</taxon>
        <taxon>Craniata</taxon>
        <taxon>Vertebrata</taxon>
        <taxon>Euteleostomi</taxon>
        <taxon>Lepidosauria</taxon>
        <taxon>Squamata</taxon>
        <taxon>Bifurcata</taxon>
        <taxon>Unidentata</taxon>
        <taxon>Episquamata</taxon>
        <taxon>Toxicofera</taxon>
        <taxon>Iguania</taxon>
        <taxon>Dactyloidae</taxon>
        <taxon>Anolis</taxon>
    </lineage>
</organism>
<dbReference type="PANTHER" id="PTHR31345:SF3">
    <property type="entry name" value="CENTROMERE PROTEIN Q"/>
    <property type="match status" value="1"/>
</dbReference>
<dbReference type="RefSeq" id="XP_003215373.1">
    <property type="nucleotide sequence ID" value="XM_003215325.4"/>
</dbReference>
<evidence type="ECO:0000256" key="9">
    <source>
        <dbReference type="SAM" id="MobiDB-lite"/>
    </source>
</evidence>
<dbReference type="KEGG" id="acs:100564104"/>
<dbReference type="OrthoDB" id="8927710at2759"/>
<dbReference type="CTD" id="55166"/>
<evidence type="ECO:0000256" key="5">
    <source>
        <dbReference type="ARBA" id="ARBA00022454"/>
    </source>
</evidence>
<evidence type="ECO:0000256" key="3">
    <source>
        <dbReference type="ARBA" id="ARBA00008191"/>
    </source>
</evidence>
<comment type="similarity">
    <text evidence="3">Belongs to the CENP-Q/OKP1 family.</text>
</comment>
<dbReference type="STRING" id="28377.ENSACAP00000022533"/>
<dbReference type="AlphaFoldDB" id="R4GB65"/>
<feature type="region of interest" description="Disordered" evidence="9">
    <location>
        <begin position="1"/>
        <end position="43"/>
    </location>
</feature>
<evidence type="ECO:0000256" key="8">
    <source>
        <dbReference type="SAM" id="Coils"/>
    </source>
</evidence>
<dbReference type="Bgee" id="ENSACAG00000029549">
    <property type="expression patterns" value="Expressed in forelimb bud and 12 other cell types or tissues"/>
</dbReference>
<keyword evidence="7" id="KW-0137">Centromere</keyword>
<dbReference type="FunCoup" id="R4GB65">
    <property type="interactions" value="292"/>
</dbReference>
<reference evidence="10" key="2">
    <citation type="submission" date="2025-08" db="UniProtKB">
        <authorList>
            <consortium name="Ensembl"/>
        </authorList>
    </citation>
    <scope>IDENTIFICATION</scope>
</reference>
<gene>
    <name evidence="10" type="primary">cenpq</name>
</gene>
<dbReference type="HOGENOM" id="CLU_085740_1_0_1"/>
<protein>
    <recommendedName>
        <fullName evidence="4">Centromere protein Q</fullName>
    </recommendedName>
</protein>
<dbReference type="eggNOG" id="ENOG502S34R">
    <property type="taxonomic scope" value="Eukaryota"/>
</dbReference>
<dbReference type="InParanoid" id="R4GB65"/>
<proteinExistence type="inferred from homology"/>
<reference evidence="10" key="3">
    <citation type="submission" date="2025-09" db="UniProtKB">
        <authorList>
            <consortium name="Ensembl"/>
        </authorList>
    </citation>
    <scope>IDENTIFICATION</scope>
</reference>
<evidence type="ECO:0000256" key="7">
    <source>
        <dbReference type="ARBA" id="ARBA00023328"/>
    </source>
</evidence>
<dbReference type="Pfam" id="PF13094">
    <property type="entry name" value="CENP-Q"/>
    <property type="match status" value="1"/>
</dbReference>